<dbReference type="AlphaFoldDB" id="X1A8Y4"/>
<sequence>MSMYSDKVMEHFKNPHNVGEIKDADGIGEVGNPICGDIMKIYIKVKDDKIIDCKFKTFGCGAAIATSSMITEMVKGKDIDEALK</sequence>
<protein>
    <recommendedName>
        <fullName evidence="1">NIF system FeS cluster assembly NifU N-terminal domain-containing protein</fullName>
    </recommendedName>
</protein>
<name>X1A8Y4_9ZZZZ</name>
<dbReference type="GO" id="GO:0016226">
    <property type="term" value="P:iron-sulfur cluster assembly"/>
    <property type="evidence" value="ECO:0007669"/>
    <property type="project" value="InterPro"/>
</dbReference>
<evidence type="ECO:0000259" key="1">
    <source>
        <dbReference type="Pfam" id="PF01592"/>
    </source>
</evidence>
<comment type="caution">
    <text evidence="2">The sequence shown here is derived from an EMBL/GenBank/DDBJ whole genome shotgun (WGS) entry which is preliminary data.</text>
</comment>
<reference evidence="2" key="1">
    <citation type="journal article" date="2014" name="Front. Microbiol.">
        <title>High frequency of phylogenetically diverse reductive dehalogenase-homologous genes in deep subseafloor sedimentary metagenomes.</title>
        <authorList>
            <person name="Kawai M."/>
            <person name="Futagami T."/>
            <person name="Toyoda A."/>
            <person name="Takaki Y."/>
            <person name="Nishi S."/>
            <person name="Hori S."/>
            <person name="Arai W."/>
            <person name="Tsubouchi T."/>
            <person name="Morono Y."/>
            <person name="Uchiyama I."/>
            <person name="Ito T."/>
            <person name="Fujiyama A."/>
            <person name="Inagaki F."/>
            <person name="Takami H."/>
        </authorList>
    </citation>
    <scope>NUCLEOTIDE SEQUENCE</scope>
    <source>
        <strain evidence="2">Expedition CK06-06</strain>
    </source>
</reference>
<dbReference type="InterPro" id="IPR002871">
    <property type="entry name" value="NIF_FeS_clus_asmbl_NifU_N"/>
</dbReference>
<dbReference type="PANTHER" id="PTHR10093">
    <property type="entry name" value="IRON-SULFUR CLUSTER ASSEMBLY ENZYME NIFU HOMOLOG"/>
    <property type="match status" value="1"/>
</dbReference>
<dbReference type="SUPFAM" id="SSF82649">
    <property type="entry name" value="SufE/NifU"/>
    <property type="match status" value="1"/>
</dbReference>
<evidence type="ECO:0000313" key="2">
    <source>
        <dbReference type="EMBL" id="GAG66517.1"/>
    </source>
</evidence>
<dbReference type="Gene3D" id="3.90.1010.10">
    <property type="match status" value="1"/>
</dbReference>
<dbReference type="EMBL" id="BART01004114">
    <property type="protein sequence ID" value="GAG66517.1"/>
    <property type="molecule type" value="Genomic_DNA"/>
</dbReference>
<accession>X1A8Y4</accession>
<organism evidence="2">
    <name type="scientific">marine sediment metagenome</name>
    <dbReference type="NCBI Taxonomy" id="412755"/>
    <lineage>
        <taxon>unclassified sequences</taxon>
        <taxon>metagenomes</taxon>
        <taxon>ecological metagenomes</taxon>
    </lineage>
</organism>
<feature type="domain" description="NIF system FeS cluster assembly NifU N-terminal" evidence="1">
    <location>
        <begin position="3"/>
        <end position="84"/>
    </location>
</feature>
<dbReference type="GO" id="GO:0005506">
    <property type="term" value="F:iron ion binding"/>
    <property type="evidence" value="ECO:0007669"/>
    <property type="project" value="InterPro"/>
</dbReference>
<dbReference type="Pfam" id="PF01592">
    <property type="entry name" value="NifU_N"/>
    <property type="match status" value="1"/>
</dbReference>
<proteinExistence type="predicted"/>
<gene>
    <name evidence="2" type="ORF">S01H4_10633</name>
</gene>
<dbReference type="CDD" id="cd06664">
    <property type="entry name" value="IscU_like"/>
    <property type="match status" value="1"/>
</dbReference>
<dbReference type="GO" id="GO:0051536">
    <property type="term" value="F:iron-sulfur cluster binding"/>
    <property type="evidence" value="ECO:0007669"/>
    <property type="project" value="InterPro"/>
</dbReference>